<evidence type="ECO:0000313" key="1">
    <source>
        <dbReference type="EMBL" id="SVE41148.1"/>
    </source>
</evidence>
<sequence>MTIDDYKELLLQDELKIGYDVEEDFLPDQYDNYDDESYIDGLLTDGMIPVDASEMFGDEVIGYSLR</sequence>
<dbReference type="AlphaFoldDB" id="A0A383DBA9"/>
<dbReference type="EMBL" id="UINC01215462">
    <property type="protein sequence ID" value="SVE41148.1"/>
    <property type="molecule type" value="Genomic_DNA"/>
</dbReference>
<name>A0A383DBA9_9ZZZZ</name>
<accession>A0A383DBA9</accession>
<gene>
    <name evidence="1" type="ORF">METZ01_LOCUS494002</name>
</gene>
<proteinExistence type="predicted"/>
<organism evidence="1">
    <name type="scientific">marine metagenome</name>
    <dbReference type="NCBI Taxonomy" id="408172"/>
    <lineage>
        <taxon>unclassified sequences</taxon>
        <taxon>metagenomes</taxon>
        <taxon>ecological metagenomes</taxon>
    </lineage>
</organism>
<reference evidence="1" key="1">
    <citation type="submission" date="2018-05" db="EMBL/GenBank/DDBJ databases">
        <authorList>
            <person name="Lanie J.A."/>
            <person name="Ng W.-L."/>
            <person name="Kazmierczak K.M."/>
            <person name="Andrzejewski T.M."/>
            <person name="Davidsen T.M."/>
            <person name="Wayne K.J."/>
            <person name="Tettelin H."/>
            <person name="Glass J.I."/>
            <person name="Rusch D."/>
            <person name="Podicherti R."/>
            <person name="Tsui H.-C.T."/>
            <person name="Winkler M.E."/>
        </authorList>
    </citation>
    <scope>NUCLEOTIDE SEQUENCE</scope>
</reference>
<protein>
    <submittedName>
        <fullName evidence="1">Uncharacterized protein</fullName>
    </submittedName>
</protein>